<protein>
    <submittedName>
        <fullName evidence="5">Arylsulfatase</fullName>
    </submittedName>
</protein>
<dbReference type="InterPro" id="IPR017850">
    <property type="entry name" value="Alkaline_phosphatase_core_sf"/>
</dbReference>
<evidence type="ECO:0000256" key="2">
    <source>
        <dbReference type="ARBA" id="ARBA00022801"/>
    </source>
</evidence>
<feature type="region of interest" description="Disordered" evidence="3">
    <location>
        <begin position="322"/>
        <end position="346"/>
    </location>
</feature>
<dbReference type="SUPFAM" id="SSF53649">
    <property type="entry name" value="Alkaline phosphatase-like"/>
    <property type="match status" value="1"/>
</dbReference>
<evidence type="ECO:0000256" key="3">
    <source>
        <dbReference type="SAM" id="MobiDB-lite"/>
    </source>
</evidence>
<dbReference type="Pfam" id="PF00884">
    <property type="entry name" value="Sulfatase"/>
    <property type="match status" value="1"/>
</dbReference>
<comment type="similarity">
    <text evidence="1">Belongs to the sulfatase family.</text>
</comment>
<comment type="caution">
    <text evidence="5">The sequence shown here is derived from an EMBL/GenBank/DDBJ whole genome shotgun (WGS) entry which is preliminary data.</text>
</comment>
<evidence type="ECO:0000313" key="5">
    <source>
        <dbReference type="EMBL" id="GAA1704486.1"/>
    </source>
</evidence>
<dbReference type="Proteomes" id="UP001501690">
    <property type="component" value="Unassembled WGS sequence"/>
</dbReference>
<sequence length="531" mass="58216">MTDTPVTDTRATDAPRPNVLVILADDLGYSDLGSYGGEIPTPNLDRLAARGVRMSSFYANPKCSPTRASLMTGRYSHEVGIGVLTRPLGYRGSLDVDVPTIANVLHDQGYFTSITGKWHLSSDVSAPNETWPTRRGFEDFFGIVTGGTSYFNPQAFYRGEEPVQVDAADDAFYLTHAFTEHAQEVIASAAGQDRPFFLYLAYTAPHWPLQAPAADIAAQQGRYAGGWDQARIAREQRQADLGLFPRPFEPAPRDAEEPSWADAENSEWQQRRMEVYAAQVGVMDRGIGQILGQLEAAGTLDDTLILFLSDNGAEAAEFRPGQTFNPLVTPETTRGGEQSAMGNRPEVMPGAESTFQSYGRPWANLSNTPFRFYKSWVHEGGIATPLIASWPAGGLDGGGIIHEPGHVIDLMPTIAAATGAQRPDVFAGADLLGALRGRGLDERDICWEHIGNGAIRRGDWKLVCENERDWELYDMSVDRAEQNDLAASHPDLVAELSTAWKTWADSHGVIPFDELQRMFVERGLPAWQAKS</sequence>
<keyword evidence="6" id="KW-1185">Reference proteome</keyword>
<feature type="compositionally biased region" description="Polar residues" evidence="3">
    <location>
        <begin position="322"/>
        <end position="336"/>
    </location>
</feature>
<dbReference type="RefSeq" id="WP_344072728.1">
    <property type="nucleotide sequence ID" value="NZ_BAAAPL010000002.1"/>
</dbReference>
<dbReference type="InterPro" id="IPR050738">
    <property type="entry name" value="Sulfatase"/>
</dbReference>
<accession>A0ABP4UIF6</accession>
<organism evidence="5 6">
    <name type="scientific">Microbacterium sediminicola</name>
    <dbReference type="NCBI Taxonomy" id="415210"/>
    <lineage>
        <taxon>Bacteria</taxon>
        <taxon>Bacillati</taxon>
        <taxon>Actinomycetota</taxon>
        <taxon>Actinomycetes</taxon>
        <taxon>Micrococcales</taxon>
        <taxon>Microbacteriaceae</taxon>
        <taxon>Microbacterium</taxon>
    </lineage>
</organism>
<evidence type="ECO:0000256" key="1">
    <source>
        <dbReference type="ARBA" id="ARBA00008779"/>
    </source>
</evidence>
<gene>
    <name evidence="5" type="ORF">GCM10009808_23010</name>
</gene>
<dbReference type="EMBL" id="BAAAPL010000002">
    <property type="protein sequence ID" value="GAA1704486.1"/>
    <property type="molecule type" value="Genomic_DNA"/>
</dbReference>
<reference evidence="6" key="1">
    <citation type="journal article" date="2019" name="Int. J. Syst. Evol. Microbiol.">
        <title>The Global Catalogue of Microorganisms (GCM) 10K type strain sequencing project: providing services to taxonomists for standard genome sequencing and annotation.</title>
        <authorList>
            <consortium name="The Broad Institute Genomics Platform"/>
            <consortium name="The Broad Institute Genome Sequencing Center for Infectious Disease"/>
            <person name="Wu L."/>
            <person name="Ma J."/>
        </authorList>
    </citation>
    <scope>NUCLEOTIDE SEQUENCE [LARGE SCALE GENOMIC DNA]</scope>
    <source>
        <strain evidence="6">JCM 15577</strain>
    </source>
</reference>
<dbReference type="Gene3D" id="3.30.1120.10">
    <property type="match status" value="1"/>
</dbReference>
<proteinExistence type="inferred from homology"/>
<evidence type="ECO:0000313" key="6">
    <source>
        <dbReference type="Proteomes" id="UP001501690"/>
    </source>
</evidence>
<dbReference type="PANTHER" id="PTHR42693">
    <property type="entry name" value="ARYLSULFATASE FAMILY MEMBER"/>
    <property type="match status" value="1"/>
</dbReference>
<feature type="domain" description="Sulfatase N-terminal" evidence="4">
    <location>
        <begin position="17"/>
        <end position="419"/>
    </location>
</feature>
<dbReference type="PANTHER" id="PTHR42693:SF53">
    <property type="entry name" value="ENDO-4-O-SULFATASE"/>
    <property type="match status" value="1"/>
</dbReference>
<dbReference type="CDD" id="cd16025">
    <property type="entry name" value="PAS_like"/>
    <property type="match status" value="1"/>
</dbReference>
<dbReference type="Gene3D" id="3.40.720.10">
    <property type="entry name" value="Alkaline Phosphatase, subunit A"/>
    <property type="match status" value="1"/>
</dbReference>
<evidence type="ECO:0000259" key="4">
    <source>
        <dbReference type="Pfam" id="PF00884"/>
    </source>
</evidence>
<name>A0ABP4UIF6_9MICO</name>
<keyword evidence="2" id="KW-0378">Hydrolase</keyword>
<dbReference type="InterPro" id="IPR000917">
    <property type="entry name" value="Sulfatase_N"/>
</dbReference>